<feature type="domain" description="OBG-type G" evidence="9">
    <location>
        <begin position="160"/>
        <end position="338"/>
    </location>
</feature>
<evidence type="ECO:0000259" key="9">
    <source>
        <dbReference type="PROSITE" id="PS51710"/>
    </source>
</evidence>
<evidence type="ECO:0000313" key="12">
    <source>
        <dbReference type="Proteomes" id="UP000460298"/>
    </source>
</evidence>
<dbReference type="Pfam" id="PF01926">
    <property type="entry name" value="MMR_HSR1"/>
    <property type="match status" value="1"/>
</dbReference>
<dbReference type="InterPro" id="IPR036726">
    <property type="entry name" value="GTP1_OBG_dom_sf"/>
</dbReference>
<evidence type="ECO:0000256" key="2">
    <source>
        <dbReference type="ARBA" id="ARBA00022490"/>
    </source>
</evidence>
<dbReference type="PROSITE" id="PS51710">
    <property type="entry name" value="G_OBG"/>
    <property type="match status" value="1"/>
</dbReference>
<dbReference type="AlphaFoldDB" id="A0A833GZM3"/>
<comment type="similarity">
    <text evidence="1 8">Belongs to the TRAFAC class OBG-HflX-like GTPase superfamily. OBG GTPase family.</text>
</comment>
<dbReference type="InterPro" id="IPR006169">
    <property type="entry name" value="GTP1_OBG_dom"/>
</dbReference>
<feature type="binding site" evidence="8">
    <location>
        <position position="173"/>
    </location>
    <ligand>
        <name>Mg(2+)</name>
        <dbReference type="ChEBI" id="CHEBI:18420"/>
    </ligand>
</feature>
<evidence type="ECO:0000256" key="3">
    <source>
        <dbReference type="ARBA" id="ARBA00022723"/>
    </source>
</evidence>
<dbReference type="PROSITE" id="PS00905">
    <property type="entry name" value="GTP1_OBG"/>
    <property type="match status" value="1"/>
</dbReference>
<dbReference type="Pfam" id="PF01018">
    <property type="entry name" value="GTP1_OBG"/>
    <property type="match status" value="1"/>
</dbReference>
<accession>A0A833GZM3</accession>
<dbReference type="NCBIfam" id="TIGR02729">
    <property type="entry name" value="Obg_CgtA"/>
    <property type="match status" value="1"/>
</dbReference>
<keyword evidence="5 8" id="KW-0378">Hydrolase</keyword>
<dbReference type="GO" id="GO:0000287">
    <property type="term" value="F:magnesium ion binding"/>
    <property type="evidence" value="ECO:0007669"/>
    <property type="project" value="InterPro"/>
</dbReference>
<keyword evidence="6 8" id="KW-0460">Magnesium</keyword>
<evidence type="ECO:0000313" key="11">
    <source>
        <dbReference type="EMBL" id="KAB2930718.1"/>
    </source>
</evidence>
<reference evidence="11 12" key="1">
    <citation type="submission" date="2019-10" db="EMBL/GenBank/DDBJ databases">
        <title>Extracellular Electron Transfer in a Candidatus Methanoperedens spp. Enrichment Culture.</title>
        <authorList>
            <person name="Berger S."/>
            <person name="Rangel Shaw D."/>
            <person name="Berben T."/>
            <person name="In 'T Zandt M."/>
            <person name="Frank J."/>
            <person name="Reimann J."/>
            <person name="Jetten M.S.M."/>
            <person name="Welte C.U."/>
        </authorList>
    </citation>
    <scope>NUCLEOTIDE SEQUENCE [LARGE SCALE GENOMIC DNA]</scope>
    <source>
        <strain evidence="11">SB12</strain>
    </source>
</reference>
<evidence type="ECO:0000256" key="7">
    <source>
        <dbReference type="ARBA" id="ARBA00023134"/>
    </source>
</evidence>
<dbReference type="Gene3D" id="3.40.50.300">
    <property type="entry name" value="P-loop containing nucleotide triphosphate hydrolases"/>
    <property type="match status" value="1"/>
</dbReference>
<dbReference type="InterPro" id="IPR006074">
    <property type="entry name" value="GTP1-OBG_CS"/>
</dbReference>
<organism evidence="11 12">
    <name type="scientific">Leptonema illini</name>
    <dbReference type="NCBI Taxonomy" id="183"/>
    <lineage>
        <taxon>Bacteria</taxon>
        <taxon>Pseudomonadati</taxon>
        <taxon>Spirochaetota</taxon>
        <taxon>Spirochaetia</taxon>
        <taxon>Leptospirales</taxon>
        <taxon>Leptospiraceae</taxon>
        <taxon>Leptonema</taxon>
    </lineage>
</organism>
<dbReference type="GO" id="GO:0042254">
    <property type="term" value="P:ribosome biogenesis"/>
    <property type="evidence" value="ECO:0007669"/>
    <property type="project" value="UniProtKB-UniRule"/>
</dbReference>
<dbReference type="InterPro" id="IPR045086">
    <property type="entry name" value="OBG_GTPase"/>
</dbReference>
<dbReference type="CDD" id="cd01898">
    <property type="entry name" value="Obg"/>
    <property type="match status" value="1"/>
</dbReference>
<keyword evidence="2 8" id="KW-0963">Cytoplasm</keyword>
<proteinExistence type="inferred from homology"/>
<dbReference type="InterPro" id="IPR014100">
    <property type="entry name" value="GTP-bd_Obg/CgtA"/>
</dbReference>
<dbReference type="EC" id="3.6.5.-" evidence="8"/>
<evidence type="ECO:0000259" key="10">
    <source>
        <dbReference type="PROSITE" id="PS51883"/>
    </source>
</evidence>
<gene>
    <name evidence="11" type="primary">obgE</name>
    <name evidence="8" type="synonym">obg</name>
    <name evidence="11" type="ORF">F9K24_15900</name>
</gene>
<dbReference type="Gene3D" id="2.70.210.12">
    <property type="entry name" value="GTP1/OBG domain"/>
    <property type="match status" value="1"/>
</dbReference>
<protein>
    <recommendedName>
        <fullName evidence="8">GTPase Obg</fullName>
        <ecNumber evidence="8">3.6.5.-</ecNumber>
    </recommendedName>
    <alternativeName>
        <fullName evidence="8">GTP-binding protein Obg</fullName>
    </alternativeName>
</protein>
<dbReference type="NCBIfam" id="NF008956">
    <property type="entry name" value="PRK12299.1"/>
    <property type="match status" value="1"/>
</dbReference>
<dbReference type="FunFam" id="2.70.210.12:FF:000001">
    <property type="entry name" value="GTPase Obg"/>
    <property type="match status" value="1"/>
</dbReference>
<dbReference type="HAMAP" id="MF_01454">
    <property type="entry name" value="GTPase_Obg"/>
    <property type="match status" value="1"/>
</dbReference>
<dbReference type="PANTHER" id="PTHR11702">
    <property type="entry name" value="DEVELOPMENTALLY REGULATED GTP-BINDING PROTEIN-RELATED"/>
    <property type="match status" value="1"/>
</dbReference>
<dbReference type="GO" id="GO:0005737">
    <property type="term" value="C:cytoplasm"/>
    <property type="evidence" value="ECO:0007669"/>
    <property type="project" value="UniProtKB-SubCell"/>
</dbReference>
<dbReference type="SUPFAM" id="SSF82051">
    <property type="entry name" value="Obg GTP-binding protein N-terminal domain"/>
    <property type="match status" value="1"/>
</dbReference>
<feature type="binding site" evidence="8">
    <location>
        <begin position="191"/>
        <end position="195"/>
    </location>
    <ligand>
        <name>GTP</name>
        <dbReference type="ChEBI" id="CHEBI:37565"/>
    </ligand>
</feature>
<feature type="domain" description="Obg" evidence="10">
    <location>
        <begin position="1"/>
        <end position="159"/>
    </location>
</feature>
<dbReference type="PRINTS" id="PR00326">
    <property type="entry name" value="GTP1OBG"/>
</dbReference>
<comment type="subunit">
    <text evidence="8">Monomer.</text>
</comment>
<dbReference type="Proteomes" id="UP000460298">
    <property type="component" value="Unassembled WGS sequence"/>
</dbReference>
<comment type="function">
    <text evidence="8">An essential GTPase which binds GTP, GDP and possibly (p)ppGpp with moderate affinity, with high nucleotide exchange rates and a fairly low GTP hydrolysis rate. Plays a role in control of the cell cycle, stress response, ribosome biogenesis and in those bacteria that undergo differentiation, in morphogenesis control.</text>
</comment>
<comment type="subcellular location">
    <subcellularLocation>
        <location evidence="8">Cytoplasm</location>
    </subcellularLocation>
</comment>
<dbReference type="PROSITE" id="PS51883">
    <property type="entry name" value="OBG"/>
    <property type="match status" value="1"/>
</dbReference>
<dbReference type="InterPro" id="IPR031167">
    <property type="entry name" value="G_OBG"/>
</dbReference>
<dbReference type="PANTHER" id="PTHR11702:SF31">
    <property type="entry name" value="MITOCHONDRIAL RIBOSOME-ASSOCIATED GTPASE 2"/>
    <property type="match status" value="1"/>
</dbReference>
<dbReference type="NCBIfam" id="NF008955">
    <property type="entry name" value="PRK12297.1"/>
    <property type="match status" value="1"/>
</dbReference>
<keyword evidence="7 8" id="KW-0342">GTP-binding</keyword>
<comment type="cofactor">
    <cofactor evidence="8">
        <name>Mg(2+)</name>
        <dbReference type="ChEBI" id="CHEBI:18420"/>
    </cofactor>
</comment>
<keyword evidence="3 8" id="KW-0479">Metal-binding</keyword>
<dbReference type="SUPFAM" id="SSF52540">
    <property type="entry name" value="P-loop containing nucleoside triphosphate hydrolases"/>
    <property type="match status" value="1"/>
</dbReference>
<evidence type="ECO:0000256" key="1">
    <source>
        <dbReference type="ARBA" id="ARBA00007699"/>
    </source>
</evidence>
<evidence type="ECO:0000256" key="6">
    <source>
        <dbReference type="ARBA" id="ARBA00022842"/>
    </source>
</evidence>
<sequence>MKFVDTVEIGVRAGHGGPGSAHFHREKYVEKGGPDGGDGGRGADVVLQADPSLSTLDRFLSHKFFAAPNGEPGRSLRRFGQDADPLVIRLPVGTVVEDADTGEFLCELIHPEDSVVIAEGGKGGQGNVHFATSVNQAPTYAQPGIAGTERRLRLTLKLIADAGLIGLPNAGKSTLLSVVSNNNPAIGDYPFTTLNPNLGVLIRGERRLILADIPGIIEGASKGAGLGLSFLKHIERVNVIIFVLDIGSLDPTAEFRMLRMELSKYSEALVHRPYLVLFNKADQVEYDADFEKNVEELFREKGRDLDPPLKEDADILFISAKEEKNLDRFLETLFSLFKEETHAERLIRKR</sequence>
<evidence type="ECO:0000256" key="8">
    <source>
        <dbReference type="HAMAP-Rule" id="MF_01454"/>
    </source>
</evidence>
<dbReference type="GO" id="GO:0043022">
    <property type="term" value="F:ribosome binding"/>
    <property type="evidence" value="ECO:0007669"/>
    <property type="project" value="UniProtKB-ARBA"/>
</dbReference>
<dbReference type="PIRSF" id="PIRSF002401">
    <property type="entry name" value="GTP_bd_Obg/CgtA"/>
    <property type="match status" value="1"/>
</dbReference>
<feature type="binding site" evidence="8">
    <location>
        <begin position="166"/>
        <end position="173"/>
    </location>
    <ligand>
        <name>GTP</name>
        <dbReference type="ChEBI" id="CHEBI:37565"/>
    </ligand>
</feature>
<dbReference type="InterPro" id="IPR006073">
    <property type="entry name" value="GTP-bd"/>
</dbReference>
<dbReference type="GO" id="GO:0003924">
    <property type="term" value="F:GTPase activity"/>
    <property type="evidence" value="ECO:0007669"/>
    <property type="project" value="UniProtKB-UniRule"/>
</dbReference>
<feature type="binding site" evidence="8">
    <location>
        <begin position="319"/>
        <end position="321"/>
    </location>
    <ligand>
        <name>GTP</name>
        <dbReference type="ChEBI" id="CHEBI:37565"/>
    </ligand>
</feature>
<feature type="binding site" evidence="8">
    <location>
        <position position="193"/>
    </location>
    <ligand>
        <name>Mg(2+)</name>
        <dbReference type="ChEBI" id="CHEBI:18420"/>
    </ligand>
</feature>
<feature type="binding site" evidence="8">
    <location>
        <begin position="279"/>
        <end position="282"/>
    </location>
    <ligand>
        <name>GTP</name>
        <dbReference type="ChEBI" id="CHEBI:37565"/>
    </ligand>
</feature>
<comment type="caution">
    <text evidence="11">The sequence shown here is derived from an EMBL/GenBank/DDBJ whole genome shotgun (WGS) entry which is preliminary data.</text>
</comment>
<name>A0A833GZM3_9LEPT</name>
<feature type="binding site" evidence="8">
    <location>
        <begin position="212"/>
        <end position="215"/>
    </location>
    <ligand>
        <name>GTP</name>
        <dbReference type="ChEBI" id="CHEBI:37565"/>
    </ligand>
</feature>
<keyword evidence="4 8" id="KW-0547">Nucleotide-binding</keyword>
<evidence type="ECO:0000256" key="4">
    <source>
        <dbReference type="ARBA" id="ARBA00022741"/>
    </source>
</evidence>
<dbReference type="EMBL" id="WBUI01000018">
    <property type="protein sequence ID" value="KAB2930718.1"/>
    <property type="molecule type" value="Genomic_DNA"/>
</dbReference>
<dbReference type="InterPro" id="IPR027417">
    <property type="entry name" value="P-loop_NTPase"/>
</dbReference>
<dbReference type="GO" id="GO:0005525">
    <property type="term" value="F:GTP binding"/>
    <property type="evidence" value="ECO:0007669"/>
    <property type="project" value="UniProtKB-UniRule"/>
</dbReference>
<evidence type="ECO:0000256" key="5">
    <source>
        <dbReference type="ARBA" id="ARBA00022801"/>
    </source>
</evidence>